<feature type="signal peptide" evidence="2">
    <location>
        <begin position="1"/>
        <end position="17"/>
    </location>
</feature>
<sequence>MVLPFFLVVFPLHTAHAWPCSVENTFEAASYVKTKDELNEKQNLQAYLQAYFPVLPRHVRDYPELKITYHTESVSLDLDAEEQEVHLNIPLDVSATERSHKKTKEVTNSPRLLNAWCFFGCSTHSEEHGCHGSGHFQASVVLHASFKLKSRSLHWQPETVQDATETFYGRSQNQEFWLTIVDTDGQKQISLGKGSAQGQHVQKNITARGSLNLSLSSLDSNATWQVSFGHTERVCDHGMPTTLSQGHGVVRLSTQLFGAVLGVQAQHFKHYVSNATTPLRDAKIHHSLEVGDMQLKVMTPEAAKNLSFVSLSVENLNTAALCDGRVQPLLNASLDRFQGPASLIGRKDGDGKLMLSMALRGSDASSYSLQGPHLWSPSLPVAQGEVQANKINVMKRLLPDLSHKLNALDLVLPHRLAQFIPCEVQSAQAGGRCLNMGLPHGSFGQGFVEFSAGFSADDQVPDMFLAANPASWDLVVQGWLKKAYAFMQSRPKLTSLFLAFLSLAWIGLAWCRSPKYAVSALVLSILLYSWYSHSPFAGFTATALSESGAQITSIKCVVADMQNMTQIAMVCTLLELLIVPCWVDLFDFCWQLFIKTELACSEKEDIAYWCFSALVLRSQVWLLVDMPLVYFLGRKLGTEIEADSAKLFPSSPLHVVEVAFNLKASQIHHMAGTMMSCSFTSMFVSFIGMYLIYFLLALPVGMFLGAVAFVVIDGPDHWGPRVANTTALCLLITELLSTASILGPFIAYQILGGTTQWWLAA</sequence>
<keyword evidence="5" id="KW-1185">Reference proteome</keyword>
<keyword evidence="1" id="KW-0812">Transmembrane</keyword>
<keyword evidence="1" id="KW-0472">Membrane</keyword>
<name>A0A9P1BJP7_9DINO</name>
<feature type="transmembrane region" description="Helical" evidence="1">
    <location>
        <begin position="516"/>
        <end position="533"/>
    </location>
</feature>
<evidence type="ECO:0000256" key="1">
    <source>
        <dbReference type="SAM" id="Phobius"/>
    </source>
</evidence>
<organism evidence="3">
    <name type="scientific">Cladocopium goreaui</name>
    <dbReference type="NCBI Taxonomy" id="2562237"/>
    <lineage>
        <taxon>Eukaryota</taxon>
        <taxon>Sar</taxon>
        <taxon>Alveolata</taxon>
        <taxon>Dinophyceae</taxon>
        <taxon>Suessiales</taxon>
        <taxon>Symbiodiniaceae</taxon>
        <taxon>Cladocopium</taxon>
    </lineage>
</organism>
<feature type="chain" id="PRO_5043269515" evidence="2">
    <location>
        <begin position="18"/>
        <end position="761"/>
    </location>
</feature>
<feature type="transmembrane region" description="Helical" evidence="1">
    <location>
        <begin position="493"/>
        <end position="511"/>
    </location>
</feature>
<dbReference type="OrthoDB" id="418396at2759"/>
<evidence type="ECO:0000256" key="2">
    <source>
        <dbReference type="SAM" id="SignalP"/>
    </source>
</evidence>
<evidence type="ECO:0000313" key="4">
    <source>
        <dbReference type="EMBL" id="CAL4761976.1"/>
    </source>
</evidence>
<dbReference type="AlphaFoldDB" id="A0A9P1BJP7"/>
<dbReference type="EMBL" id="CAMXCT020000149">
    <property type="protein sequence ID" value="CAL1128039.1"/>
    <property type="molecule type" value="Genomic_DNA"/>
</dbReference>
<dbReference type="Proteomes" id="UP001152797">
    <property type="component" value="Unassembled WGS sequence"/>
</dbReference>
<accession>A0A9P1BJP7</accession>
<reference evidence="3" key="1">
    <citation type="submission" date="2022-10" db="EMBL/GenBank/DDBJ databases">
        <authorList>
            <person name="Chen Y."/>
            <person name="Dougan E. K."/>
            <person name="Chan C."/>
            <person name="Rhodes N."/>
            <person name="Thang M."/>
        </authorList>
    </citation>
    <scope>NUCLEOTIDE SEQUENCE</scope>
</reference>
<gene>
    <name evidence="3" type="ORF">C1SCF055_LOCUS3050</name>
</gene>
<comment type="caution">
    <text evidence="3">The sequence shown here is derived from an EMBL/GenBank/DDBJ whole genome shotgun (WGS) entry which is preliminary data.</text>
</comment>
<evidence type="ECO:0000313" key="3">
    <source>
        <dbReference type="EMBL" id="CAI3974664.1"/>
    </source>
</evidence>
<protein>
    <submittedName>
        <fullName evidence="3">Uncharacterized protein</fullName>
    </submittedName>
</protein>
<evidence type="ECO:0000313" key="5">
    <source>
        <dbReference type="Proteomes" id="UP001152797"/>
    </source>
</evidence>
<dbReference type="EMBL" id="CAMXCT030000149">
    <property type="protein sequence ID" value="CAL4761976.1"/>
    <property type="molecule type" value="Genomic_DNA"/>
</dbReference>
<feature type="transmembrane region" description="Helical" evidence="1">
    <location>
        <begin position="567"/>
        <end position="594"/>
    </location>
</feature>
<feature type="transmembrane region" description="Helical" evidence="1">
    <location>
        <begin position="690"/>
        <end position="712"/>
    </location>
</feature>
<keyword evidence="1" id="KW-1133">Transmembrane helix</keyword>
<reference evidence="4 5" key="2">
    <citation type="submission" date="2024-05" db="EMBL/GenBank/DDBJ databases">
        <authorList>
            <person name="Chen Y."/>
            <person name="Shah S."/>
            <person name="Dougan E. K."/>
            <person name="Thang M."/>
            <person name="Chan C."/>
        </authorList>
    </citation>
    <scope>NUCLEOTIDE SEQUENCE [LARGE SCALE GENOMIC DNA]</scope>
</reference>
<feature type="transmembrane region" description="Helical" evidence="1">
    <location>
        <begin position="724"/>
        <end position="751"/>
    </location>
</feature>
<keyword evidence="2" id="KW-0732">Signal</keyword>
<proteinExistence type="predicted"/>
<dbReference type="EMBL" id="CAMXCT010000149">
    <property type="protein sequence ID" value="CAI3974664.1"/>
    <property type="molecule type" value="Genomic_DNA"/>
</dbReference>